<dbReference type="PANTHER" id="PTHR21724:SF109">
    <property type="entry name" value="SHKT DOMAIN-CONTAINING PROTEIN"/>
    <property type="match status" value="1"/>
</dbReference>
<feature type="domain" description="ShKT" evidence="2">
    <location>
        <begin position="30"/>
        <end position="61"/>
    </location>
</feature>
<evidence type="ECO:0000313" key="3">
    <source>
        <dbReference type="EMBL" id="VDN00380.1"/>
    </source>
</evidence>
<dbReference type="SMART" id="SM00254">
    <property type="entry name" value="ShKT"/>
    <property type="match status" value="3"/>
</dbReference>
<dbReference type="OrthoDB" id="5874673at2759"/>
<dbReference type="OMA" id="NVECPRT"/>
<reference evidence="3 4" key="2">
    <citation type="submission" date="2018-11" db="EMBL/GenBank/DDBJ databases">
        <authorList>
            <consortium name="Pathogen Informatics"/>
        </authorList>
    </citation>
    <scope>NUCLEOTIDE SEQUENCE [LARGE SCALE GENOMIC DNA]</scope>
</reference>
<comment type="caution">
    <text evidence="1">Lacks conserved residue(s) required for the propagation of feature annotation.</text>
</comment>
<proteinExistence type="predicted"/>
<sequence>TGLCGSSNGAVVGLVNVECPRTCGTCGQECKDSNPILCSIMGSQCQNHESQKFCPKTCKVCEPPNLCFDIGSFCSNLKGSCHDPNLMPLMMASCNKTCNFCDAQPSESPSQPTSSPFVGPCLDADPRCPTWVANGFCSNPFYTPEVGKCRRSCNLCK</sequence>
<feature type="domain" description="ShKT" evidence="2">
    <location>
        <begin position="67"/>
        <end position="101"/>
    </location>
</feature>
<name>A0A0N5CTY8_THECL</name>
<accession>A0A0N5CTY8</accession>
<gene>
    <name evidence="3" type="ORF">TCLT_LOCUS3689</name>
</gene>
<evidence type="ECO:0000259" key="2">
    <source>
        <dbReference type="PROSITE" id="PS51670"/>
    </source>
</evidence>
<dbReference type="PANTHER" id="PTHR21724">
    <property type="entry name" value="SHKT DOMAIN-CONTAINING PROTEIN"/>
    <property type="match status" value="1"/>
</dbReference>
<protein>
    <submittedName>
        <fullName evidence="5">ShTK domain protein</fullName>
    </submittedName>
</protein>
<feature type="disulfide bond" evidence="1">
    <location>
        <begin position="45"/>
        <end position="58"/>
    </location>
</feature>
<organism evidence="5">
    <name type="scientific">Thelazia callipaeda</name>
    <name type="common">Oriental eyeworm</name>
    <name type="synonym">Parasitic nematode</name>
    <dbReference type="NCBI Taxonomy" id="103827"/>
    <lineage>
        <taxon>Eukaryota</taxon>
        <taxon>Metazoa</taxon>
        <taxon>Ecdysozoa</taxon>
        <taxon>Nematoda</taxon>
        <taxon>Chromadorea</taxon>
        <taxon>Rhabditida</taxon>
        <taxon>Spirurina</taxon>
        <taxon>Spiruromorpha</taxon>
        <taxon>Thelazioidea</taxon>
        <taxon>Thelaziidae</taxon>
        <taxon>Thelazia</taxon>
    </lineage>
</organism>
<dbReference type="AlphaFoldDB" id="A0A0N5CTY8"/>
<dbReference type="Gene3D" id="1.10.10.1870">
    <property type="entry name" value="ShTK domain-like"/>
    <property type="match status" value="1"/>
</dbReference>
<dbReference type="Gene3D" id="1.10.10.1940">
    <property type="match status" value="1"/>
</dbReference>
<reference evidence="5" key="1">
    <citation type="submission" date="2017-02" db="UniProtKB">
        <authorList>
            <consortium name="WormBaseParasite"/>
        </authorList>
    </citation>
    <scope>IDENTIFICATION</scope>
</reference>
<evidence type="ECO:0000313" key="4">
    <source>
        <dbReference type="Proteomes" id="UP000276776"/>
    </source>
</evidence>
<dbReference type="InterPro" id="IPR003582">
    <property type="entry name" value="ShKT_dom"/>
</dbReference>
<dbReference type="EMBL" id="UYYF01002284">
    <property type="protein sequence ID" value="VDN00380.1"/>
    <property type="molecule type" value="Genomic_DNA"/>
</dbReference>
<feature type="domain" description="ShKT" evidence="2">
    <location>
        <begin position="121"/>
        <end position="156"/>
    </location>
</feature>
<keyword evidence="4" id="KW-1185">Reference proteome</keyword>
<evidence type="ECO:0000313" key="5">
    <source>
        <dbReference type="WBParaSite" id="TCLT_0000370001-mRNA-1"/>
    </source>
</evidence>
<dbReference type="PROSITE" id="PS51670">
    <property type="entry name" value="SHKT"/>
    <property type="match status" value="3"/>
</dbReference>
<dbReference type="STRING" id="103827.A0A0N5CTY8"/>
<dbReference type="Pfam" id="PF01549">
    <property type="entry name" value="ShK"/>
    <property type="match status" value="4"/>
</dbReference>
<dbReference type="Proteomes" id="UP000276776">
    <property type="component" value="Unassembled WGS sequence"/>
</dbReference>
<feature type="disulfide bond" evidence="1">
    <location>
        <begin position="67"/>
        <end position="101"/>
    </location>
</feature>
<dbReference type="WBParaSite" id="TCLT_0000370001-mRNA-1">
    <property type="protein sequence ID" value="TCLT_0000370001-mRNA-1"/>
    <property type="gene ID" value="TCLT_0000370001"/>
</dbReference>
<keyword evidence="1" id="KW-1015">Disulfide bond</keyword>
<evidence type="ECO:0000256" key="1">
    <source>
        <dbReference type="PROSITE-ProRule" id="PRU01005"/>
    </source>
</evidence>